<evidence type="ECO:0000256" key="3">
    <source>
        <dbReference type="ARBA" id="ARBA00022692"/>
    </source>
</evidence>
<dbReference type="EMBL" id="JBJKFK010007578">
    <property type="protein sequence ID" value="KAL3307349.1"/>
    <property type="molecule type" value="Genomic_DNA"/>
</dbReference>
<gene>
    <name evidence="7" type="ORF">Ciccas_014141</name>
</gene>
<reference evidence="7 8" key="1">
    <citation type="submission" date="2024-11" db="EMBL/GenBank/DDBJ databases">
        <title>Adaptive evolution of stress response genes in parasites aligns with host niche diversity.</title>
        <authorList>
            <person name="Hahn C."/>
            <person name="Resl P."/>
        </authorList>
    </citation>
    <scope>NUCLEOTIDE SEQUENCE [LARGE SCALE GENOMIC DNA]</scope>
    <source>
        <strain evidence="7">EGGRZ-B1_66</strain>
        <tissue evidence="7">Body</tissue>
    </source>
</reference>
<dbReference type="Proteomes" id="UP001626550">
    <property type="component" value="Unassembled WGS sequence"/>
</dbReference>
<dbReference type="AlphaFoldDB" id="A0ABD2PIX4"/>
<dbReference type="InterPro" id="IPR018629">
    <property type="entry name" value="XK-rel"/>
</dbReference>
<comment type="subcellular location">
    <subcellularLocation>
        <location evidence="1 6">Membrane</location>
        <topology evidence="1 6">Multi-pass membrane protein</topology>
    </subcellularLocation>
</comment>
<keyword evidence="3 6" id="KW-0812">Transmembrane</keyword>
<feature type="transmembrane region" description="Helical" evidence="6">
    <location>
        <begin position="159"/>
        <end position="183"/>
    </location>
</feature>
<keyword evidence="4 6" id="KW-1133">Transmembrane helix</keyword>
<feature type="transmembrane region" description="Helical" evidence="6">
    <location>
        <begin position="235"/>
        <end position="253"/>
    </location>
</feature>
<accession>A0ABD2PIX4</accession>
<dbReference type="GO" id="GO:0005886">
    <property type="term" value="C:plasma membrane"/>
    <property type="evidence" value="ECO:0007669"/>
    <property type="project" value="UniProtKB-ARBA"/>
</dbReference>
<comment type="caution">
    <text evidence="7">The sequence shown here is derived from an EMBL/GenBank/DDBJ whole genome shotgun (WGS) entry which is preliminary data.</text>
</comment>
<evidence type="ECO:0000256" key="5">
    <source>
        <dbReference type="ARBA" id="ARBA00023136"/>
    </source>
</evidence>
<name>A0ABD2PIX4_9PLAT</name>
<proteinExistence type="inferred from homology"/>
<dbReference type="Pfam" id="PF09815">
    <property type="entry name" value="XK-related"/>
    <property type="match status" value="1"/>
</dbReference>
<comment type="similarity">
    <text evidence="2 6">Belongs to the XK family.</text>
</comment>
<keyword evidence="8" id="KW-1185">Reference proteome</keyword>
<protein>
    <recommendedName>
        <fullName evidence="6">XK-related protein</fullName>
    </recommendedName>
</protein>
<evidence type="ECO:0000313" key="8">
    <source>
        <dbReference type="Proteomes" id="UP001626550"/>
    </source>
</evidence>
<evidence type="ECO:0000256" key="1">
    <source>
        <dbReference type="ARBA" id="ARBA00004141"/>
    </source>
</evidence>
<keyword evidence="5 6" id="KW-0472">Membrane</keyword>
<evidence type="ECO:0000256" key="6">
    <source>
        <dbReference type="RuleBase" id="RU910716"/>
    </source>
</evidence>
<organism evidence="7 8">
    <name type="scientific">Cichlidogyrus casuarinus</name>
    <dbReference type="NCBI Taxonomy" id="1844966"/>
    <lineage>
        <taxon>Eukaryota</taxon>
        <taxon>Metazoa</taxon>
        <taxon>Spiralia</taxon>
        <taxon>Lophotrochozoa</taxon>
        <taxon>Platyhelminthes</taxon>
        <taxon>Monogenea</taxon>
        <taxon>Monopisthocotylea</taxon>
        <taxon>Dactylogyridea</taxon>
        <taxon>Ancyrocephalidae</taxon>
        <taxon>Cichlidogyrus</taxon>
    </lineage>
</organism>
<sequence length="302" mass="33701">MGGKRSKIVEQNKQAWLFARVVFTLLGLAPLGRYVESILFSRRMVAFEAKHLKPEVIRAAANMDSGAAIPAGSLLSGVPGSHRGTGDSHFSLSETTLKKIRRVRRQFLRTEEDSASVAIASGVFGAAPFAVIQGFLLIYREVNLNRMTPTTSKSAFSLINLSPIVVTILINYILTIFWASCALCHLYPTRHYRSNVDFERGKATVPIGGLSILFLCRVVHLTMRMLCFSLFIARFSFWILVPVGISWLIVFAVQRITRFLQDRQSDVVHAHVRNPFCLIRSKAGESFTPTNSVEISDRSKIP</sequence>
<evidence type="ECO:0000313" key="7">
    <source>
        <dbReference type="EMBL" id="KAL3307349.1"/>
    </source>
</evidence>
<feature type="transmembrane region" description="Helical" evidence="6">
    <location>
        <begin position="15"/>
        <end position="35"/>
    </location>
</feature>
<evidence type="ECO:0000256" key="4">
    <source>
        <dbReference type="ARBA" id="ARBA00022989"/>
    </source>
</evidence>
<evidence type="ECO:0000256" key="2">
    <source>
        <dbReference type="ARBA" id="ARBA00008789"/>
    </source>
</evidence>
<feature type="transmembrane region" description="Helical" evidence="6">
    <location>
        <begin position="114"/>
        <end position="139"/>
    </location>
</feature>